<feature type="compositionally biased region" description="Basic residues" evidence="1">
    <location>
        <begin position="1"/>
        <end position="14"/>
    </location>
</feature>
<evidence type="ECO:0000256" key="1">
    <source>
        <dbReference type="SAM" id="MobiDB-lite"/>
    </source>
</evidence>
<feature type="region of interest" description="Disordered" evidence="1">
    <location>
        <begin position="1"/>
        <end position="65"/>
    </location>
</feature>
<dbReference type="RefSeq" id="WP_345141049.1">
    <property type="nucleotide sequence ID" value="NZ_BAABAT010000057.1"/>
</dbReference>
<keyword evidence="3" id="KW-1185">Reference proteome</keyword>
<accession>A0ABP8DSZ5</accession>
<evidence type="ECO:0000313" key="3">
    <source>
        <dbReference type="Proteomes" id="UP001500620"/>
    </source>
</evidence>
<name>A0ABP8DSZ5_9ACTN</name>
<dbReference type="EMBL" id="BAABAT010000057">
    <property type="protein sequence ID" value="GAA4262903.1"/>
    <property type="molecule type" value="Genomic_DNA"/>
</dbReference>
<sequence length="123" mass="13364">MTTRRNRAFRRVSRPRQPWVEPFVTSRHRAGGGGRGGGPARPPEPFAQQQRQGRHDDGADQRDGRLRTAAAEVLGKLGDPRGLLMDDGAQDFTEQDTAGAAALVRRMTDAVVTARTTAGRTSD</sequence>
<protein>
    <submittedName>
        <fullName evidence="2">Uncharacterized protein</fullName>
    </submittedName>
</protein>
<dbReference type="Proteomes" id="UP001500620">
    <property type="component" value="Unassembled WGS sequence"/>
</dbReference>
<gene>
    <name evidence="2" type="ORF">GCM10022255_102610</name>
</gene>
<comment type="caution">
    <text evidence="2">The sequence shown here is derived from an EMBL/GenBank/DDBJ whole genome shotgun (WGS) entry which is preliminary data.</text>
</comment>
<proteinExistence type="predicted"/>
<reference evidence="3" key="1">
    <citation type="journal article" date="2019" name="Int. J. Syst. Evol. Microbiol.">
        <title>The Global Catalogue of Microorganisms (GCM) 10K type strain sequencing project: providing services to taxonomists for standard genome sequencing and annotation.</title>
        <authorList>
            <consortium name="The Broad Institute Genomics Platform"/>
            <consortium name="The Broad Institute Genome Sequencing Center for Infectious Disease"/>
            <person name="Wu L."/>
            <person name="Ma J."/>
        </authorList>
    </citation>
    <scope>NUCLEOTIDE SEQUENCE [LARGE SCALE GENOMIC DNA]</scope>
    <source>
        <strain evidence="3">JCM 17441</strain>
    </source>
</reference>
<organism evidence="2 3">
    <name type="scientific">Dactylosporangium darangshiense</name>
    <dbReference type="NCBI Taxonomy" id="579108"/>
    <lineage>
        <taxon>Bacteria</taxon>
        <taxon>Bacillati</taxon>
        <taxon>Actinomycetota</taxon>
        <taxon>Actinomycetes</taxon>
        <taxon>Micromonosporales</taxon>
        <taxon>Micromonosporaceae</taxon>
        <taxon>Dactylosporangium</taxon>
    </lineage>
</organism>
<evidence type="ECO:0000313" key="2">
    <source>
        <dbReference type="EMBL" id="GAA4262903.1"/>
    </source>
</evidence>
<feature type="compositionally biased region" description="Basic and acidic residues" evidence="1">
    <location>
        <begin position="53"/>
        <end position="65"/>
    </location>
</feature>